<dbReference type="SMART" id="SM00382">
    <property type="entry name" value="AAA"/>
    <property type="match status" value="1"/>
</dbReference>
<dbReference type="GO" id="GO:0016887">
    <property type="term" value="F:ATP hydrolysis activity"/>
    <property type="evidence" value="ECO:0007669"/>
    <property type="project" value="InterPro"/>
</dbReference>
<organism evidence="4 5">
    <name type="scientific">Candidatus Weimeria bifida</name>
    <dbReference type="NCBI Taxonomy" id="2599074"/>
    <lineage>
        <taxon>Bacteria</taxon>
        <taxon>Bacillati</taxon>
        <taxon>Bacillota</taxon>
        <taxon>Clostridia</taxon>
        <taxon>Lachnospirales</taxon>
        <taxon>Lachnospiraceae</taxon>
        <taxon>Candidatus Weimeria</taxon>
    </lineage>
</organism>
<comment type="caution">
    <text evidence="4">The sequence shown here is derived from an EMBL/GenBank/DDBJ whole genome shotgun (WGS) entry which is preliminary data.</text>
</comment>
<keyword evidence="1" id="KW-0547">Nucleotide-binding</keyword>
<evidence type="ECO:0000256" key="2">
    <source>
        <dbReference type="ARBA" id="ARBA00022840"/>
    </source>
</evidence>
<dbReference type="SUPFAM" id="SSF52540">
    <property type="entry name" value="P-loop containing nucleoside triphosphate hydrolases"/>
    <property type="match status" value="1"/>
</dbReference>
<feature type="domain" description="ABC transporter" evidence="3">
    <location>
        <begin position="3"/>
        <end position="225"/>
    </location>
</feature>
<dbReference type="PROSITE" id="PS00211">
    <property type="entry name" value="ABC_TRANSPORTER_1"/>
    <property type="match status" value="1"/>
</dbReference>
<keyword evidence="5" id="KW-1185">Reference proteome</keyword>
<proteinExistence type="predicted"/>
<dbReference type="PANTHER" id="PTHR43158:SF1">
    <property type="entry name" value="ABC TRANSPORTER, ATP-BINDING PROTEIN"/>
    <property type="match status" value="1"/>
</dbReference>
<dbReference type="PANTHER" id="PTHR43158">
    <property type="entry name" value="SKFA PEPTIDE EXPORT ATP-BINDING PROTEIN SKFE"/>
    <property type="match status" value="1"/>
</dbReference>
<dbReference type="InterPro" id="IPR027417">
    <property type="entry name" value="P-loop_NTPase"/>
</dbReference>
<dbReference type="PROSITE" id="PS50893">
    <property type="entry name" value="ABC_TRANSPORTER_2"/>
    <property type="match status" value="1"/>
</dbReference>
<reference evidence="4" key="1">
    <citation type="journal article" date="2020" name="Appl. Environ. Microbiol.">
        <title>Medium-Chain Fatty Acid Synthesis by 'Candidatus Weimeria bifida' gen. nov., sp. nov., and 'Candidatus Pseudoramibacter fermentans' sp. nov.</title>
        <authorList>
            <person name="Scarborough M.J."/>
            <person name="Myers K.S."/>
            <person name="Donohue T.J."/>
            <person name="Noguera D.R."/>
        </authorList>
    </citation>
    <scope>NUCLEOTIDE SEQUENCE</scope>
    <source>
        <strain evidence="4">LCO1.1</strain>
    </source>
</reference>
<dbReference type="EMBL" id="VOGC01000003">
    <property type="protein sequence ID" value="MQN01176.1"/>
    <property type="molecule type" value="Genomic_DNA"/>
</dbReference>
<dbReference type="InterPro" id="IPR017871">
    <property type="entry name" value="ABC_transporter-like_CS"/>
</dbReference>
<dbReference type="Proteomes" id="UP000460257">
    <property type="component" value="Unassembled WGS sequence"/>
</dbReference>
<dbReference type="CDD" id="cd03230">
    <property type="entry name" value="ABC_DR_subfamily_A"/>
    <property type="match status" value="1"/>
</dbReference>
<accession>A0A6N7IZZ8</accession>
<keyword evidence="2 4" id="KW-0067">ATP-binding</keyword>
<evidence type="ECO:0000259" key="3">
    <source>
        <dbReference type="PROSITE" id="PS50893"/>
    </source>
</evidence>
<protein>
    <submittedName>
        <fullName evidence="4">ABC transporter ATP-binding protein</fullName>
    </submittedName>
</protein>
<evidence type="ECO:0000313" key="5">
    <source>
        <dbReference type="Proteomes" id="UP000460257"/>
    </source>
</evidence>
<dbReference type="Pfam" id="PF00005">
    <property type="entry name" value="ABC_tran"/>
    <property type="match status" value="1"/>
</dbReference>
<sequence length="231" mass="26011">MKIECEGLTKSYFAKRAVDQVNLELTGGHIYALLGPNGSGKSTLMKILSGLVKKSEGSISVDGKQLDWRAREDISYTPTEPFFYSYMKVSDVAAYYDDFFKDFDRARFYDLIKDMEISPDMKVRSLSSGMLAKVKIAAAMARRSKLILLDEPFNGIDLLSRDVLAKMIIGEMSEGSSLVISSHMVEELESIVDMAVFMKNGRIAEMCDVETLRINENKSIADKYREIYSEV</sequence>
<dbReference type="InterPro" id="IPR003439">
    <property type="entry name" value="ABC_transporter-like_ATP-bd"/>
</dbReference>
<evidence type="ECO:0000313" key="4">
    <source>
        <dbReference type="EMBL" id="MQN01176.1"/>
    </source>
</evidence>
<dbReference type="InterPro" id="IPR003593">
    <property type="entry name" value="AAA+_ATPase"/>
</dbReference>
<dbReference type="AlphaFoldDB" id="A0A6N7IZZ8"/>
<name>A0A6N7IZZ8_9FIRM</name>
<evidence type="ECO:0000256" key="1">
    <source>
        <dbReference type="ARBA" id="ARBA00022741"/>
    </source>
</evidence>
<gene>
    <name evidence="4" type="ORF">FRC54_04400</name>
</gene>
<dbReference type="GO" id="GO:0005524">
    <property type="term" value="F:ATP binding"/>
    <property type="evidence" value="ECO:0007669"/>
    <property type="project" value="UniProtKB-KW"/>
</dbReference>
<dbReference type="Gene3D" id="3.40.50.300">
    <property type="entry name" value="P-loop containing nucleotide triphosphate hydrolases"/>
    <property type="match status" value="1"/>
</dbReference>